<reference evidence="2" key="1">
    <citation type="submission" date="2020-07" db="EMBL/GenBank/DDBJ databases">
        <title>Multicomponent nature underlies the extraordinary mechanical properties of spider dragline silk.</title>
        <authorList>
            <person name="Kono N."/>
            <person name="Nakamura H."/>
            <person name="Mori M."/>
            <person name="Yoshida Y."/>
            <person name="Ohtoshi R."/>
            <person name="Malay A.D."/>
            <person name="Moran D.A.P."/>
            <person name="Tomita M."/>
            <person name="Numata K."/>
            <person name="Arakawa K."/>
        </authorList>
    </citation>
    <scope>NUCLEOTIDE SEQUENCE</scope>
</reference>
<feature type="transmembrane region" description="Helical" evidence="1">
    <location>
        <begin position="50"/>
        <end position="73"/>
    </location>
</feature>
<dbReference type="EMBL" id="BMAO01007351">
    <property type="protein sequence ID" value="GFR15304.1"/>
    <property type="molecule type" value="Genomic_DNA"/>
</dbReference>
<accession>A0A8X6I4L3</accession>
<organism evidence="2 3">
    <name type="scientific">Trichonephila clavata</name>
    <name type="common">Joro spider</name>
    <name type="synonym">Nephila clavata</name>
    <dbReference type="NCBI Taxonomy" id="2740835"/>
    <lineage>
        <taxon>Eukaryota</taxon>
        <taxon>Metazoa</taxon>
        <taxon>Ecdysozoa</taxon>
        <taxon>Arthropoda</taxon>
        <taxon>Chelicerata</taxon>
        <taxon>Arachnida</taxon>
        <taxon>Araneae</taxon>
        <taxon>Araneomorphae</taxon>
        <taxon>Entelegynae</taxon>
        <taxon>Araneoidea</taxon>
        <taxon>Nephilidae</taxon>
        <taxon>Trichonephila</taxon>
    </lineage>
</organism>
<evidence type="ECO:0000313" key="3">
    <source>
        <dbReference type="Proteomes" id="UP000887116"/>
    </source>
</evidence>
<keyword evidence="1" id="KW-0812">Transmembrane</keyword>
<comment type="caution">
    <text evidence="2">The sequence shown here is derived from an EMBL/GenBank/DDBJ whole genome shotgun (WGS) entry which is preliminary data.</text>
</comment>
<sequence>MALDVRLELTLNVRKNYFCSTALRAVALDILNISYPADASGFIFALMFPFWILPGVLAFSGTYFPFIYVLAVIRSTLMVQSKASL</sequence>
<protein>
    <submittedName>
        <fullName evidence="2">Uncharacterized protein</fullName>
    </submittedName>
</protein>
<dbReference type="Proteomes" id="UP000887116">
    <property type="component" value="Unassembled WGS sequence"/>
</dbReference>
<evidence type="ECO:0000313" key="2">
    <source>
        <dbReference type="EMBL" id="GFR15304.1"/>
    </source>
</evidence>
<proteinExistence type="predicted"/>
<keyword evidence="1" id="KW-0472">Membrane</keyword>
<name>A0A8X6I4L3_TRICU</name>
<gene>
    <name evidence="2" type="ORF">TNCT_532201</name>
</gene>
<dbReference type="AlphaFoldDB" id="A0A8X6I4L3"/>
<keyword evidence="3" id="KW-1185">Reference proteome</keyword>
<evidence type="ECO:0000256" key="1">
    <source>
        <dbReference type="SAM" id="Phobius"/>
    </source>
</evidence>
<keyword evidence="1" id="KW-1133">Transmembrane helix</keyword>